<dbReference type="Pfam" id="PF00248">
    <property type="entry name" value="Aldo_ket_red"/>
    <property type="match status" value="1"/>
</dbReference>
<dbReference type="PRINTS" id="PR00069">
    <property type="entry name" value="ALDKETRDTASE"/>
</dbReference>
<dbReference type="FunFam" id="3.20.20.100:FF:000023">
    <property type="entry name" value="aldose reductase"/>
    <property type="match status" value="1"/>
</dbReference>
<protein>
    <recommendedName>
        <fullName evidence="2">NADP-dependent oxidoreductase domain-containing protein</fullName>
    </recommendedName>
</protein>
<dbReference type="InterPro" id="IPR023210">
    <property type="entry name" value="NADP_OxRdtase_dom"/>
</dbReference>
<evidence type="ECO:0000313" key="4">
    <source>
        <dbReference type="Proteomes" id="UP000008792"/>
    </source>
</evidence>
<keyword evidence="4" id="KW-1185">Reference proteome</keyword>
<dbReference type="Proteomes" id="UP000008792">
    <property type="component" value="Unassembled WGS sequence"/>
</dbReference>
<dbReference type="Gene3D" id="3.20.20.100">
    <property type="entry name" value="NADP-dependent oxidoreductase domain"/>
    <property type="match status" value="1"/>
</dbReference>
<dbReference type="InParanoid" id="B4LGQ4"/>
<dbReference type="PROSITE" id="PS00062">
    <property type="entry name" value="ALDOKETO_REDUCTASE_2"/>
    <property type="match status" value="1"/>
</dbReference>
<keyword evidence="3" id="KW-0560">Oxidoreductase</keyword>
<dbReference type="GO" id="GO:0016491">
    <property type="term" value="F:oxidoreductase activity"/>
    <property type="evidence" value="ECO:0007669"/>
    <property type="project" value="UniProtKB-KW"/>
</dbReference>
<dbReference type="STRING" id="7244.B4LGQ4"/>
<evidence type="ECO:0000259" key="2">
    <source>
        <dbReference type="Pfam" id="PF00248"/>
    </source>
</evidence>
<dbReference type="EMBL" id="CH940647">
    <property type="protein sequence ID" value="EDW70519.1"/>
    <property type="molecule type" value="Genomic_DNA"/>
</dbReference>
<evidence type="ECO:0000256" key="1">
    <source>
        <dbReference type="SAM" id="MobiDB-lite"/>
    </source>
</evidence>
<evidence type="ECO:0000313" key="3">
    <source>
        <dbReference type="EMBL" id="EDW70519.1"/>
    </source>
</evidence>
<dbReference type="InterPro" id="IPR018170">
    <property type="entry name" value="Aldo/ket_reductase_CS"/>
</dbReference>
<dbReference type="eggNOG" id="KOG1577">
    <property type="taxonomic scope" value="Eukaryota"/>
</dbReference>
<dbReference type="AlphaFoldDB" id="B4LGQ4"/>
<dbReference type="KEGG" id="dvi:6622974"/>
<reference evidence="3 4" key="1">
    <citation type="journal article" date="2007" name="Nature">
        <title>Evolution of genes and genomes on the Drosophila phylogeny.</title>
        <authorList>
            <consortium name="Drosophila 12 Genomes Consortium"/>
            <person name="Clark A.G."/>
            <person name="Eisen M.B."/>
            <person name="Smith D.R."/>
            <person name="Bergman C.M."/>
            <person name="Oliver B."/>
            <person name="Markow T.A."/>
            <person name="Kaufman T.C."/>
            <person name="Kellis M."/>
            <person name="Gelbart W."/>
            <person name="Iyer V.N."/>
            <person name="Pollard D.A."/>
            <person name="Sackton T.B."/>
            <person name="Larracuente A.M."/>
            <person name="Singh N.D."/>
            <person name="Abad J.P."/>
            <person name="Abt D.N."/>
            <person name="Adryan B."/>
            <person name="Aguade M."/>
            <person name="Akashi H."/>
            <person name="Anderson W.W."/>
            <person name="Aquadro C.F."/>
            <person name="Ardell D.H."/>
            <person name="Arguello R."/>
            <person name="Artieri C.G."/>
            <person name="Barbash D.A."/>
            <person name="Barker D."/>
            <person name="Barsanti P."/>
            <person name="Batterham P."/>
            <person name="Batzoglou S."/>
            <person name="Begun D."/>
            <person name="Bhutkar A."/>
            <person name="Blanco E."/>
            <person name="Bosak S.A."/>
            <person name="Bradley R.K."/>
            <person name="Brand A.D."/>
            <person name="Brent M.R."/>
            <person name="Brooks A.N."/>
            <person name="Brown R.H."/>
            <person name="Butlin R.K."/>
            <person name="Caggese C."/>
            <person name="Calvi B.R."/>
            <person name="Bernardo de Carvalho A."/>
            <person name="Caspi A."/>
            <person name="Castrezana S."/>
            <person name="Celniker S.E."/>
            <person name="Chang J.L."/>
            <person name="Chapple C."/>
            <person name="Chatterji S."/>
            <person name="Chinwalla A."/>
            <person name="Civetta A."/>
            <person name="Clifton S.W."/>
            <person name="Comeron J.M."/>
            <person name="Costello J.C."/>
            <person name="Coyne J.A."/>
            <person name="Daub J."/>
            <person name="David R.G."/>
            <person name="Delcher A.L."/>
            <person name="Delehaunty K."/>
            <person name="Do C.B."/>
            <person name="Ebling H."/>
            <person name="Edwards K."/>
            <person name="Eickbush T."/>
            <person name="Evans J.D."/>
            <person name="Filipski A."/>
            <person name="Findeiss S."/>
            <person name="Freyhult E."/>
            <person name="Fulton L."/>
            <person name="Fulton R."/>
            <person name="Garcia A.C."/>
            <person name="Gardiner A."/>
            <person name="Garfield D.A."/>
            <person name="Garvin B.E."/>
            <person name="Gibson G."/>
            <person name="Gilbert D."/>
            <person name="Gnerre S."/>
            <person name="Godfrey J."/>
            <person name="Good R."/>
            <person name="Gotea V."/>
            <person name="Gravely B."/>
            <person name="Greenberg A.J."/>
            <person name="Griffiths-Jones S."/>
            <person name="Gross S."/>
            <person name="Guigo R."/>
            <person name="Gustafson E.A."/>
            <person name="Haerty W."/>
            <person name="Hahn M.W."/>
            <person name="Halligan D.L."/>
            <person name="Halpern A.L."/>
            <person name="Halter G.M."/>
            <person name="Han M.V."/>
            <person name="Heger A."/>
            <person name="Hillier L."/>
            <person name="Hinrichs A.S."/>
            <person name="Holmes I."/>
            <person name="Hoskins R.A."/>
            <person name="Hubisz M.J."/>
            <person name="Hultmark D."/>
            <person name="Huntley M.A."/>
            <person name="Jaffe D.B."/>
            <person name="Jagadeeshan S."/>
            <person name="Jeck W.R."/>
            <person name="Johnson J."/>
            <person name="Jones C.D."/>
            <person name="Jordan W.C."/>
            <person name="Karpen G.H."/>
            <person name="Kataoka E."/>
            <person name="Keightley P.D."/>
            <person name="Kheradpour P."/>
            <person name="Kirkness E.F."/>
            <person name="Koerich L.B."/>
            <person name="Kristiansen K."/>
            <person name="Kudrna D."/>
            <person name="Kulathinal R.J."/>
            <person name="Kumar S."/>
            <person name="Kwok R."/>
            <person name="Lander E."/>
            <person name="Langley C.H."/>
            <person name="Lapoint R."/>
            <person name="Lazzaro B.P."/>
            <person name="Lee S.J."/>
            <person name="Levesque L."/>
            <person name="Li R."/>
            <person name="Lin C.F."/>
            <person name="Lin M.F."/>
            <person name="Lindblad-Toh K."/>
            <person name="Llopart A."/>
            <person name="Long M."/>
            <person name="Low L."/>
            <person name="Lozovsky E."/>
            <person name="Lu J."/>
            <person name="Luo M."/>
            <person name="Machado C.A."/>
            <person name="Makalowski W."/>
            <person name="Marzo M."/>
            <person name="Matsuda M."/>
            <person name="Matzkin L."/>
            <person name="McAllister B."/>
            <person name="McBride C.S."/>
            <person name="McKernan B."/>
            <person name="McKernan K."/>
            <person name="Mendez-Lago M."/>
            <person name="Minx P."/>
            <person name="Mollenhauer M.U."/>
            <person name="Montooth K."/>
            <person name="Mount S.M."/>
            <person name="Mu X."/>
            <person name="Myers E."/>
            <person name="Negre B."/>
            <person name="Newfeld S."/>
            <person name="Nielsen R."/>
            <person name="Noor M.A."/>
            <person name="O'Grady P."/>
            <person name="Pachter L."/>
            <person name="Papaceit M."/>
            <person name="Parisi M.J."/>
            <person name="Parisi M."/>
            <person name="Parts L."/>
            <person name="Pedersen J.S."/>
            <person name="Pesole G."/>
            <person name="Phillippy A.M."/>
            <person name="Ponting C.P."/>
            <person name="Pop M."/>
            <person name="Porcelli D."/>
            <person name="Powell J.R."/>
            <person name="Prohaska S."/>
            <person name="Pruitt K."/>
            <person name="Puig M."/>
            <person name="Quesneville H."/>
            <person name="Ram K.R."/>
            <person name="Rand D."/>
            <person name="Rasmussen M.D."/>
            <person name="Reed L.K."/>
            <person name="Reenan R."/>
            <person name="Reily A."/>
            <person name="Remington K.A."/>
            <person name="Rieger T.T."/>
            <person name="Ritchie M.G."/>
            <person name="Robin C."/>
            <person name="Rogers Y.H."/>
            <person name="Rohde C."/>
            <person name="Rozas J."/>
            <person name="Rubenfield M.J."/>
            <person name="Ruiz A."/>
            <person name="Russo S."/>
            <person name="Salzberg S.L."/>
            <person name="Sanchez-Gracia A."/>
            <person name="Saranga D.J."/>
            <person name="Sato H."/>
            <person name="Schaeffer S.W."/>
            <person name="Schatz M.C."/>
            <person name="Schlenke T."/>
            <person name="Schwartz R."/>
            <person name="Segarra C."/>
            <person name="Singh R.S."/>
            <person name="Sirot L."/>
            <person name="Sirota M."/>
            <person name="Sisneros N.B."/>
            <person name="Smith C.D."/>
            <person name="Smith T.F."/>
            <person name="Spieth J."/>
            <person name="Stage D.E."/>
            <person name="Stark A."/>
            <person name="Stephan W."/>
            <person name="Strausberg R.L."/>
            <person name="Strempel S."/>
            <person name="Sturgill D."/>
            <person name="Sutton G."/>
            <person name="Sutton G.G."/>
            <person name="Tao W."/>
            <person name="Teichmann S."/>
            <person name="Tobari Y.N."/>
            <person name="Tomimura Y."/>
            <person name="Tsolas J.M."/>
            <person name="Valente V.L."/>
            <person name="Venter E."/>
            <person name="Venter J.C."/>
            <person name="Vicario S."/>
            <person name="Vieira F.G."/>
            <person name="Vilella A.J."/>
            <person name="Villasante A."/>
            <person name="Walenz B."/>
            <person name="Wang J."/>
            <person name="Wasserman M."/>
            <person name="Watts T."/>
            <person name="Wilson D."/>
            <person name="Wilson R.K."/>
            <person name="Wing R.A."/>
            <person name="Wolfner M.F."/>
            <person name="Wong A."/>
            <person name="Wong G.K."/>
            <person name="Wu C.I."/>
            <person name="Wu G."/>
            <person name="Yamamoto D."/>
            <person name="Yang H.P."/>
            <person name="Yang S.P."/>
            <person name="Yorke J.A."/>
            <person name="Yoshida K."/>
            <person name="Zdobnov E."/>
            <person name="Zhang P."/>
            <person name="Zhang Y."/>
            <person name="Zimin A.V."/>
            <person name="Baldwin J."/>
            <person name="Abdouelleil A."/>
            <person name="Abdulkadir J."/>
            <person name="Abebe A."/>
            <person name="Abera B."/>
            <person name="Abreu J."/>
            <person name="Acer S.C."/>
            <person name="Aftuck L."/>
            <person name="Alexander A."/>
            <person name="An P."/>
            <person name="Anderson E."/>
            <person name="Anderson S."/>
            <person name="Arachi H."/>
            <person name="Azer M."/>
            <person name="Bachantsang P."/>
            <person name="Barry A."/>
            <person name="Bayul T."/>
            <person name="Berlin A."/>
            <person name="Bessette D."/>
            <person name="Bloom T."/>
            <person name="Blye J."/>
            <person name="Boguslavskiy L."/>
            <person name="Bonnet C."/>
            <person name="Boukhgalter B."/>
            <person name="Bourzgui I."/>
            <person name="Brown A."/>
            <person name="Cahill P."/>
            <person name="Channer S."/>
            <person name="Cheshatsang Y."/>
            <person name="Chuda L."/>
            <person name="Citroen M."/>
            <person name="Collymore A."/>
            <person name="Cooke P."/>
            <person name="Costello M."/>
            <person name="D'Aco K."/>
            <person name="Daza R."/>
            <person name="De Haan G."/>
            <person name="DeGray S."/>
            <person name="DeMaso C."/>
            <person name="Dhargay N."/>
            <person name="Dooley K."/>
            <person name="Dooley E."/>
            <person name="Doricent M."/>
            <person name="Dorje P."/>
            <person name="Dorjee K."/>
            <person name="Dupes A."/>
            <person name="Elong R."/>
            <person name="Falk J."/>
            <person name="Farina A."/>
            <person name="Faro S."/>
            <person name="Ferguson D."/>
            <person name="Fisher S."/>
            <person name="Foley C.D."/>
            <person name="Franke A."/>
            <person name="Friedrich D."/>
            <person name="Gadbois L."/>
            <person name="Gearin G."/>
            <person name="Gearin C.R."/>
            <person name="Giannoukos G."/>
            <person name="Goode T."/>
            <person name="Graham J."/>
            <person name="Grandbois E."/>
            <person name="Grewal S."/>
            <person name="Gyaltsen K."/>
            <person name="Hafez N."/>
            <person name="Hagos B."/>
            <person name="Hall J."/>
            <person name="Henson C."/>
            <person name="Hollinger A."/>
            <person name="Honan T."/>
            <person name="Huard M.D."/>
            <person name="Hughes L."/>
            <person name="Hurhula B."/>
            <person name="Husby M.E."/>
            <person name="Kamat A."/>
            <person name="Kanga B."/>
            <person name="Kashin S."/>
            <person name="Khazanovich D."/>
            <person name="Kisner P."/>
            <person name="Lance K."/>
            <person name="Lara M."/>
            <person name="Lee W."/>
            <person name="Lennon N."/>
            <person name="Letendre F."/>
            <person name="LeVine R."/>
            <person name="Lipovsky A."/>
            <person name="Liu X."/>
            <person name="Liu J."/>
            <person name="Liu S."/>
            <person name="Lokyitsang T."/>
            <person name="Lokyitsang Y."/>
            <person name="Lubonja R."/>
            <person name="Lui A."/>
            <person name="MacDonald P."/>
            <person name="Magnisalis V."/>
            <person name="Maru K."/>
            <person name="Matthews C."/>
            <person name="McCusker W."/>
            <person name="McDonough S."/>
            <person name="Mehta T."/>
            <person name="Meldrim J."/>
            <person name="Meneus L."/>
            <person name="Mihai O."/>
            <person name="Mihalev A."/>
            <person name="Mihova T."/>
            <person name="Mittelman R."/>
            <person name="Mlenga V."/>
            <person name="Montmayeur A."/>
            <person name="Mulrain L."/>
            <person name="Navidi A."/>
            <person name="Naylor J."/>
            <person name="Negash T."/>
            <person name="Nguyen T."/>
            <person name="Nguyen N."/>
            <person name="Nicol R."/>
            <person name="Norbu C."/>
            <person name="Norbu N."/>
            <person name="Novod N."/>
            <person name="O'Neill B."/>
            <person name="Osman S."/>
            <person name="Markiewicz E."/>
            <person name="Oyono O.L."/>
            <person name="Patti C."/>
            <person name="Phunkhang P."/>
            <person name="Pierre F."/>
            <person name="Priest M."/>
            <person name="Raghuraman S."/>
            <person name="Rege F."/>
            <person name="Reyes R."/>
            <person name="Rise C."/>
            <person name="Rogov P."/>
            <person name="Ross K."/>
            <person name="Ryan E."/>
            <person name="Settipalli S."/>
            <person name="Shea T."/>
            <person name="Sherpa N."/>
            <person name="Shi L."/>
            <person name="Shih D."/>
            <person name="Sparrow T."/>
            <person name="Spaulding J."/>
            <person name="Stalker J."/>
            <person name="Stange-Thomann N."/>
            <person name="Stavropoulos S."/>
            <person name="Stone C."/>
            <person name="Strader C."/>
            <person name="Tesfaye S."/>
            <person name="Thomson T."/>
            <person name="Thoulutsang Y."/>
            <person name="Thoulutsang D."/>
            <person name="Topham K."/>
            <person name="Topping I."/>
            <person name="Tsamla T."/>
            <person name="Vassiliev H."/>
            <person name="Vo A."/>
            <person name="Wangchuk T."/>
            <person name="Wangdi T."/>
            <person name="Weiand M."/>
            <person name="Wilkinson J."/>
            <person name="Wilson A."/>
            <person name="Yadav S."/>
            <person name="Young G."/>
            <person name="Yu Q."/>
            <person name="Zembek L."/>
            <person name="Zhong D."/>
            <person name="Zimmer A."/>
            <person name="Zwirko Z."/>
            <person name="Jaffe D.B."/>
            <person name="Alvarez P."/>
            <person name="Brockman W."/>
            <person name="Butler J."/>
            <person name="Chin C."/>
            <person name="Gnerre S."/>
            <person name="Grabherr M."/>
            <person name="Kleber M."/>
            <person name="Mauceli E."/>
            <person name="MacCallum I."/>
        </authorList>
    </citation>
    <scope>NUCLEOTIDE SEQUENCE [LARGE SCALE GENOMIC DNA]</scope>
    <source>
        <strain evidence="4">Tucson 15010-1051.87</strain>
    </source>
</reference>
<name>B4LGQ4_DROVI</name>
<dbReference type="HOGENOM" id="CLU_023205_0_0_1"/>
<dbReference type="SMR" id="B4LGQ4"/>
<dbReference type="PANTHER" id="PTHR11732">
    <property type="entry name" value="ALDO/KETO REDUCTASE"/>
    <property type="match status" value="1"/>
</dbReference>
<dbReference type="CDD" id="cd19116">
    <property type="entry name" value="AKR_AKR2E1-5"/>
    <property type="match status" value="1"/>
</dbReference>
<feature type="compositionally biased region" description="Acidic residues" evidence="1">
    <location>
        <begin position="375"/>
        <end position="385"/>
    </location>
</feature>
<dbReference type="InterPro" id="IPR044488">
    <property type="entry name" value="AKR2E"/>
</dbReference>
<feature type="domain" description="NADP-dependent oxidoreductase" evidence="2">
    <location>
        <begin position="52"/>
        <end position="323"/>
    </location>
</feature>
<gene>
    <name evidence="3" type="primary">Dvir\GJ13817</name>
    <name evidence="3" type="ORF">Dvir_GJ13817</name>
</gene>
<feature type="compositionally biased region" description="Basic and acidic residues" evidence="1">
    <location>
        <begin position="342"/>
        <end position="353"/>
    </location>
</feature>
<dbReference type="PROSITE" id="PS00798">
    <property type="entry name" value="ALDOKETO_REDUCTASE_1"/>
    <property type="match status" value="1"/>
</dbReference>
<feature type="region of interest" description="Disordered" evidence="1">
    <location>
        <begin position="342"/>
        <end position="385"/>
    </location>
</feature>
<dbReference type="FunCoup" id="B4LGQ4">
    <property type="interactions" value="209"/>
</dbReference>
<dbReference type="OrthoDB" id="416253at2759"/>
<proteinExistence type="predicted"/>
<dbReference type="OMA" id="TWHHRVQ"/>
<dbReference type="InterPro" id="IPR020471">
    <property type="entry name" value="AKR"/>
</dbReference>
<dbReference type="PhylomeDB" id="B4LGQ4"/>
<organism evidence="3 4">
    <name type="scientific">Drosophila virilis</name>
    <name type="common">Fruit fly</name>
    <dbReference type="NCBI Taxonomy" id="7244"/>
    <lineage>
        <taxon>Eukaryota</taxon>
        <taxon>Metazoa</taxon>
        <taxon>Ecdysozoa</taxon>
        <taxon>Arthropoda</taxon>
        <taxon>Hexapoda</taxon>
        <taxon>Insecta</taxon>
        <taxon>Pterygota</taxon>
        <taxon>Neoptera</taxon>
        <taxon>Endopterygota</taxon>
        <taxon>Diptera</taxon>
        <taxon>Brachycera</taxon>
        <taxon>Muscomorpha</taxon>
        <taxon>Ephydroidea</taxon>
        <taxon>Drosophilidae</taxon>
        <taxon>Drosophila</taxon>
    </lineage>
</organism>
<dbReference type="SUPFAM" id="SSF51430">
    <property type="entry name" value="NAD(P)-linked oxidoreductase"/>
    <property type="match status" value="1"/>
</dbReference>
<dbReference type="InterPro" id="IPR036812">
    <property type="entry name" value="NAD(P)_OxRdtase_dom_sf"/>
</dbReference>
<accession>B4LGQ4</accession>
<sequence length="385" mass="44387">MISARCLTTCDDDEEDNSRVALILGDKPVCGVKALLMAPKIKLSSGYEMPVLGFGTYKMKGYQCLTAIHCAVETGFRHFDTAFCYENEKEVGEAIRTQIQMGNVSRENIFLTTKLWNTHHDPRDVRRICEKQLEALGFDYIDLYLMHFPVGYKHMCDEILQPMDGNKVQTSDVDYIDTWHAMEELVKLGMVRSIGVSNFNMEQVQRIIQCSSSKPVVNQVEIWPGFMQKDLVDYCRYNGIVVTAYAPLGQPDREMHSPIYFFSEGMRRLVKKYKRTAAQIVLRYLVDYGVVPIPKAGNPLHIKQNLNIFDFQLNEVDTRALRGIKPKDRLVKFDEVKDHTFYPFEREEEREQQPEEFEQEEIPPKRVTIPPAEPAEGEEAEPPVE</sequence>